<evidence type="ECO:0000256" key="2">
    <source>
        <dbReference type="ARBA" id="ARBA00022525"/>
    </source>
</evidence>
<dbReference type="OrthoDB" id="3565729at2"/>
<protein>
    <recommendedName>
        <fullName evidence="4">Right handed beta helix domain-containing protein</fullName>
    </recommendedName>
</protein>
<dbReference type="GO" id="GO:0005576">
    <property type="term" value="C:extracellular region"/>
    <property type="evidence" value="ECO:0007669"/>
    <property type="project" value="UniProtKB-SubCell"/>
</dbReference>
<dbReference type="Gene3D" id="2.160.20.10">
    <property type="entry name" value="Single-stranded right-handed beta-helix, Pectin lyase-like"/>
    <property type="match status" value="2"/>
</dbReference>
<dbReference type="PANTHER" id="PTHR40088:SF2">
    <property type="entry name" value="SECRETED SUGAR HYDROLASE"/>
    <property type="match status" value="1"/>
</dbReference>
<dbReference type="GO" id="GO:0016837">
    <property type="term" value="F:carbon-oxygen lyase activity, acting on polysaccharides"/>
    <property type="evidence" value="ECO:0007669"/>
    <property type="project" value="TreeGrafter"/>
</dbReference>
<dbReference type="InterPro" id="IPR052052">
    <property type="entry name" value="Polysaccharide_Lyase_9"/>
</dbReference>
<dbReference type="Proteomes" id="UP000191901">
    <property type="component" value="Chromosome"/>
</dbReference>
<accession>A0A1Z3HV39</accession>
<dbReference type="Pfam" id="PF13229">
    <property type="entry name" value="Beta_helix"/>
    <property type="match status" value="1"/>
</dbReference>
<dbReference type="EMBL" id="CP021983">
    <property type="protein sequence ID" value="ASC74159.1"/>
    <property type="molecule type" value="Genomic_DNA"/>
</dbReference>
<proteinExistence type="predicted"/>
<gene>
    <name evidence="5" type="ORF">XM38_051340</name>
</gene>
<evidence type="ECO:0000313" key="5">
    <source>
        <dbReference type="EMBL" id="ASC74159.1"/>
    </source>
</evidence>
<dbReference type="KEGG" id="hhg:XM38_051340"/>
<dbReference type="SUPFAM" id="SSF51126">
    <property type="entry name" value="Pectin lyase-like"/>
    <property type="match status" value="1"/>
</dbReference>
<evidence type="ECO:0000256" key="1">
    <source>
        <dbReference type="ARBA" id="ARBA00004613"/>
    </source>
</evidence>
<dbReference type="InterPro" id="IPR039448">
    <property type="entry name" value="Beta_helix"/>
</dbReference>
<dbReference type="PANTHER" id="PTHR40088">
    <property type="entry name" value="PECTATE LYASE (EUROFUNG)"/>
    <property type="match status" value="1"/>
</dbReference>
<keyword evidence="3" id="KW-0732">Signal</keyword>
<dbReference type="InterPro" id="IPR006626">
    <property type="entry name" value="PbH1"/>
</dbReference>
<reference evidence="5 6" key="1">
    <citation type="journal article" date="2016" name="Biochim. Biophys. Acta">
        <title>Characterization of red-shifted phycobilisomes isolated from the chlorophyll f-containing cyanobacterium Halomicronema hongdechloris.</title>
        <authorList>
            <person name="Li Y."/>
            <person name="Lin Y."/>
            <person name="Garvey C.J."/>
            <person name="Birch D."/>
            <person name="Corkery R.W."/>
            <person name="Loughlin P.C."/>
            <person name="Scheer H."/>
            <person name="Willows R.D."/>
            <person name="Chen M."/>
        </authorList>
    </citation>
    <scope>NUCLEOTIDE SEQUENCE [LARGE SCALE GENOMIC DNA]</scope>
    <source>
        <strain evidence="5 6">C2206</strain>
    </source>
</reference>
<sequence>MRFRGFLVLLCALLAVGLWGMPTALIRANSSHLLVVAQQHPLANDNNLGTAARPLRTINAAAQRAHPGDTIRVHAGIYRERVIPLRGGEENNPIVYEAAPGETVILRGSEVWSAHPVGTAAGLNKPTPYWDGVVPEHLFSRVDPFTEPLERMPAGYLRAQVFFQSQPLQQILDRQTLQAQSGSWLFDSETRRVSVHLPRAYPASKPPFLEISTRRAVFAPTIRGLGYIHVRGFIMEHGANPFPSGFWRSQSPQAGILSPRSGHHWVIEHNTIRYAKSIGLDCGSEGRYDIDGLEQPIPEGVGYHIIRYNQITDNGALGVAGWKQTASLIAHNVIERNNRLGFTAPETGGIKVHEFVNGQIIGNVIRNNESFGIWVDNVYRDARISRNLVLNNQGAGIFVEMGGGPALVDNNIVAFTRLGEGIYTHDASGVTVAHNWLQGNAHFGVYMRTVTDRQFRRADGTTEEVATRGQRILGNVFVDNYRGHISLPYPAAPDIDNVSDYNLFIGGTAWQWEGQEPHRFVWNYRPDHGQRSQLVNTLREAFARGELPEQEAPNYDAWQERLSFSLPWWRVVTGNDRHSVAPPIAAGEVVNGAVEKGAIALRTFTPSLDLEDVSVMSRLPIPSLPLPSSDFFGNPIDNSLPFPGPFQTWPADGSVHWPLWPVDEYSSYLAKTLYNGGNVKNHDVPE</sequence>
<evidence type="ECO:0000259" key="4">
    <source>
        <dbReference type="Pfam" id="PF13229"/>
    </source>
</evidence>
<evidence type="ECO:0000313" key="6">
    <source>
        <dbReference type="Proteomes" id="UP000191901"/>
    </source>
</evidence>
<keyword evidence="6" id="KW-1185">Reference proteome</keyword>
<feature type="domain" description="Right handed beta helix" evidence="4">
    <location>
        <begin position="255"/>
        <end position="436"/>
    </location>
</feature>
<dbReference type="SMART" id="SM00710">
    <property type="entry name" value="PbH1"/>
    <property type="match status" value="7"/>
</dbReference>
<dbReference type="InterPro" id="IPR011050">
    <property type="entry name" value="Pectin_lyase_fold/virulence"/>
</dbReference>
<dbReference type="AlphaFoldDB" id="A0A1Z3HV39"/>
<name>A0A1Z3HV39_9CYAN</name>
<keyword evidence="2" id="KW-0964">Secreted</keyword>
<dbReference type="InterPro" id="IPR012334">
    <property type="entry name" value="Pectin_lyas_fold"/>
</dbReference>
<evidence type="ECO:0000256" key="3">
    <source>
        <dbReference type="ARBA" id="ARBA00022729"/>
    </source>
</evidence>
<organism evidence="5 6">
    <name type="scientific">Halomicronema hongdechloris C2206</name>
    <dbReference type="NCBI Taxonomy" id="1641165"/>
    <lineage>
        <taxon>Bacteria</taxon>
        <taxon>Bacillati</taxon>
        <taxon>Cyanobacteriota</taxon>
        <taxon>Cyanophyceae</taxon>
        <taxon>Nodosilineales</taxon>
        <taxon>Nodosilineaceae</taxon>
        <taxon>Halomicronema</taxon>
    </lineage>
</organism>
<comment type="subcellular location">
    <subcellularLocation>
        <location evidence="1">Secreted</location>
    </subcellularLocation>
</comment>